<dbReference type="GO" id="GO:0072318">
    <property type="term" value="P:clathrin coat disassembly"/>
    <property type="evidence" value="ECO:0000318"/>
    <property type="project" value="GO_Central"/>
</dbReference>
<feature type="region of interest" description="Disordered" evidence="2">
    <location>
        <begin position="112"/>
        <end position="153"/>
    </location>
</feature>
<dbReference type="RefSeq" id="XP_018821096.1">
    <property type="nucleotide sequence ID" value="XM_018965551.2"/>
</dbReference>
<dbReference type="Gramene" id="Jr11_21090_p1">
    <property type="protein sequence ID" value="cds.Jr11_21090_p1"/>
    <property type="gene ID" value="Jr11_21090"/>
</dbReference>
<proteinExistence type="predicted"/>
<feature type="compositionally biased region" description="Basic and acidic residues" evidence="2">
    <location>
        <begin position="1171"/>
        <end position="1190"/>
    </location>
</feature>
<keyword evidence="1" id="KW-0175">Coiled coil</keyword>
<feature type="region of interest" description="Disordered" evidence="2">
    <location>
        <begin position="620"/>
        <end position="651"/>
    </location>
</feature>
<gene>
    <name evidence="4" type="primary">LOC108991347</name>
</gene>
<feature type="compositionally biased region" description="Acidic residues" evidence="2">
    <location>
        <begin position="632"/>
        <end position="647"/>
    </location>
</feature>
<feature type="compositionally biased region" description="Basic and acidic residues" evidence="2">
    <location>
        <begin position="620"/>
        <end position="631"/>
    </location>
</feature>
<feature type="compositionally biased region" description="Polar residues" evidence="2">
    <location>
        <begin position="116"/>
        <end position="134"/>
    </location>
</feature>
<feature type="region of interest" description="Disordered" evidence="2">
    <location>
        <begin position="1161"/>
        <end position="1207"/>
    </location>
</feature>
<feature type="compositionally biased region" description="Basic and acidic residues" evidence="2">
    <location>
        <begin position="688"/>
        <end position="698"/>
    </location>
</feature>
<dbReference type="OrthoDB" id="1717591at2759"/>
<protein>
    <submittedName>
        <fullName evidence="4">Auxilin-like protein 1</fullName>
    </submittedName>
</protein>
<dbReference type="GO" id="GO:0072583">
    <property type="term" value="P:clathrin-dependent endocytosis"/>
    <property type="evidence" value="ECO:0000318"/>
    <property type="project" value="GO_Central"/>
</dbReference>
<feature type="compositionally biased region" description="Basic and acidic residues" evidence="2">
    <location>
        <begin position="1342"/>
        <end position="1393"/>
    </location>
</feature>
<dbReference type="Gene3D" id="1.10.287.110">
    <property type="entry name" value="DnaJ domain"/>
    <property type="match status" value="1"/>
</dbReference>
<reference evidence="4" key="1">
    <citation type="submission" date="2025-08" db="UniProtKB">
        <authorList>
            <consortium name="RefSeq"/>
        </authorList>
    </citation>
    <scope>IDENTIFICATION</scope>
    <source>
        <tissue evidence="4">Leaves</tissue>
    </source>
</reference>
<dbReference type="InterPro" id="IPR001623">
    <property type="entry name" value="DnaJ_domain"/>
</dbReference>
<dbReference type="STRING" id="51240.A0A2I4ENW9"/>
<sequence length="1588" mass="178298">MEYQASSPTLSKKLPTGRSFSSKSVYDGVFSAPSSKFGTPSFSSRVLDYREIFGGSEASRGSSIPFLEVPALNERDVEVDAWGTKLDYSKVFGGFGELDCAVSYEELVSEPKKRTGFSQKTRSSAQRGSFSQGADPSDCQEKNQMNSHEASHQSFDGVKKFSTSYNKVNQGGKNGTDRETHIAQLHAVPAYTCLIDEMTTLQMNDGKKPVSSAVNGTYIKKAFSDGLTETVHSTKVVTDLPAGGASIQKCEGGVALENKSNEYRSNSIDMLFGANECGHGHSSKVSPSSIPLPDFGGSKCDSERSMAAKFWDSEIHLDGAEHVSSLPDFDEEVDANSFAAASVAALKKAIEEAQAKMNIVKESMARKKAGLQNHANLSRNYGLKADLRQEGKATKKANRYKEKKDSNIYEKEDTPVQVSAGMRKQNMMRAGHNSDIGNSESLFGTNAAFGETCGRESRSTQAYHRQATAKPLDETEQFYELVSTGKHKETILEFEQADNMKKEGFEKPEECSERLNAVVEVHKEVIDRKINVVEAAVKIEEHGGELKSAQQVHDHEDYVKLRVIKEREGSVKKVKASQEHEKCEEKLGDLKEAIFYEENIETQEFEENESIKGWLEPHERAGNEKKGKGACEEEDIQKEEEDAYTGEDTEKRLNKVHLQAVTETRFNDFQDEEENRKSLEANSDLEENEKLQEGGENERLLKGDAYQIEEKENRKKETFEWIEAEKIQTDIDQSAEDQERLEVAQEALNYEENLLEVADDPCKTDGSENLSKNQKVNRHVENDKDAELTLEITAHEENGSGIAVNKASIKQKESVKESEFVKDKNEVKATKEAFCYEDSLETADDGCKQDGSEKVNQNHKAITQEKDDKHVEVTLEVLNGSTIEVNVPSVEQEQNVKELECVKDEIEVKVTEEALPDEYNLETADDECKQDGSEKLRKNHVASRQEENDRDVEILAQENGSRFEVDLASVKQKENVKESKCVKDEIEVKTTKEALCDKDSLETTDDGCKQDGFEKLSKTHEASRKKENDKVVEVTLEVPAHEENMIIMEINTAFFEYKEYGKKVGSVNEANDMEDKEILETVGLAQNTVRLAETKQKMEDMIETVVFESQGMDFVKTDMSFGQKQNYLLVEEHKTVFNLGRNIEELAPELGEIYMNVKEGEVTADQEEDRNDSTSSHEEKWVDGNKVKADQEEDGNDSTSACEERCDDDGNKVKAVQIPNIFEGEGKSEETSLEIKITPITEKIKTHQSTVTMEEKESNGAEQKYVELEKEQFNVDDAKERERERERDKMAVERAIREARERAFADAKERAIAERAAAEARRRVMMEGREKLGKTSVANEKSSAEKAAMEAKLKAERAAVERATAEARERALERAMSEKAASETRNRAEKSVGERFSGASGDNERRQSFSHNEPQNKGSSSTSNSRYPHSSSQVPHSTERFDGAIEESVQRCKATSERHQIVAERAAKALAEKNTRDLLAQKEQAERNRLAESLDADVKRWSSGKEGNLRALLSTLQYILGSDSGWQPIPLTEIIATSAVKKAYRKATLFVHPDKLQQRGASIQQKYTCEKVFDLLKEAWNRFNVEER</sequence>
<evidence type="ECO:0000313" key="4">
    <source>
        <dbReference type="RefSeq" id="XP_018821096.1"/>
    </source>
</evidence>
<dbReference type="PROSITE" id="PS50076">
    <property type="entry name" value="DNAJ_2"/>
    <property type="match status" value="1"/>
</dbReference>
<feature type="compositionally biased region" description="Basic and acidic residues" evidence="2">
    <location>
        <begin position="926"/>
        <end position="936"/>
    </location>
</feature>
<dbReference type="SUPFAM" id="SSF46565">
    <property type="entry name" value="Chaperone J-domain"/>
    <property type="match status" value="1"/>
</dbReference>
<dbReference type="GeneID" id="108991347"/>
<dbReference type="Proteomes" id="UP000235220">
    <property type="component" value="Chromosome 11"/>
</dbReference>
<feature type="region of interest" description="Disordered" evidence="2">
    <location>
        <begin position="1327"/>
        <end position="1438"/>
    </location>
</feature>
<dbReference type="GO" id="GO:0030276">
    <property type="term" value="F:clathrin binding"/>
    <property type="evidence" value="ECO:0000318"/>
    <property type="project" value="GO_Central"/>
</dbReference>
<organism evidence="3 4">
    <name type="scientific">Juglans regia</name>
    <name type="common">English walnut</name>
    <dbReference type="NCBI Taxonomy" id="51240"/>
    <lineage>
        <taxon>Eukaryota</taxon>
        <taxon>Viridiplantae</taxon>
        <taxon>Streptophyta</taxon>
        <taxon>Embryophyta</taxon>
        <taxon>Tracheophyta</taxon>
        <taxon>Spermatophyta</taxon>
        <taxon>Magnoliopsida</taxon>
        <taxon>eudicotyledons</taxon>
        <taxon>Gunneridae</taxon>
        <taxon>Pentapetalae</taxon>
        <taxon>rosids</taxon>
        <taxon>fabids</taxon>
        <taxon>Fagales</taxon>
        <taxon>Juglandaceae</taxon>
        <taxon>Juglans</taxon>
    </lineage>
</organism>
<evidence type="ECO:0000256" key="2">
    <source>
        <dbReference type="SAM" id="MobiDB-lite"/>
    </source>
</evidence>
<dbReference type="GO" id="GO:0005737">
    <property type="term" value="C:cytoplasm"/>
    <property type="evidence" value="ECO:0000318"/>
    <property type="project" value="GO_Central"/>
</dbReference>
<dbReference type="FunFam" id="1.10.287.110:FF:000009">
    <property type="entry name" value="Auxilin-related protein 1"/>
    <property type="match status" value="1"/>
</dbReference>
<feature type="compositionally biased region" description="Polar residues" evidence="2">
    <location>
        <begin position="1409"/>
        <end position="1436"/>
    </location>
</feature>
<dbReference type="KEGG" id="jre:108991347"/>
<dbReference type="PANTHER" id="PTHR23172">
    <property type="entry name" value="AUXILIN/CYCLIN G-ASSOCIATED KINASE-RELATED"/>
    <property type="match status" value="1"/>
</dbReference>
<dbReference type="PANTHER" id="PTHR23172:SF87">
    <property type="entry name" value="CHAPERONE DNAJ-DOMAIN SUPERFAMILY PROTEIN"/>
    <property type="match status" value="1"/>
</dbReference>
<feature type="region of interest" description="Disordered" evidence="2">
    <location>
        <begin position="667"/>
        <end position="698"/>
    </location>
</feature>
<dbReference type="InterPro" id="IPR036869">
    <property type="entry name" value="J_dom_sf"/>
</dbReference>
<feature type="compositionally biased region" description="Polar residues" evidence="2">
    <location>
        <begin position="142"/>
        <end position="153"/>
    </location>
</feature>
<evidence type="ECO:0000313" key="3">
    <source>
        <dbReference type="Proteomes" id="UP000235220"/>
    </source>
</evidence>
<evidence type="ECO:0000256" key="1">
    <source>
        <dbReference type="ARBA" id="ARBA00023054"/>
    </source>
</evidence>
<feature type="region of interest" description="Disordered" evidence="2">
    <location>
        <begin position="919"/>
        <end position="948"/>
    </location>
</feature>
<name>A0A2I4ENW9_JUGRE</name>
<keyword evidence="3" id="KW-1185">Reference proteome</keyword>
<dbReference type="GO" id="GO:0031982">
    <property type="term" value="C:vesicle"/>
    <property type="evidence" value="ECO:0000318"/>
    <property type="project" value="GO_Central"/>
</dbReference>
<accession>A0A2I4ENW9</accession>